<organism evidence="1 2">
    <name type="scientific">Collybia nuda</name>
    <dbReference type="NCBI Taxonomy" id="64659"/>
    <lineage>
        <taxon>Eukaryota</taxon>
        <taxon>Fungi</taxon>
        <taxon>Dikarya</taxon>
        <taxon>Basidiomycota</taxon>
        <taxon>Agaricomycotina</taxon>
        <taxon>Agaricomycetes</taxon>
        <taxon>Agaricomycetidae</taxon>
        <taxon>Agaricales</taxon>
        <taxon>Tricholomatineae</taxon>
        <taxon>Clitocybaceae</taxon>
        <taxon>Collybia</taxon>
    </lineage>
</organism>
<evidence type="ECO:0000313" key="2">
    <source>
        <dbReference type="Proteomes" id="UP000807353"/>
    </source>
</evidence>
<comment type="caution">
    <text evidence="1">The sequence shown here is derived from an EMBL/GenBank/DDBJ whole genome shotgun (WGS) entry which is preliminary data.</text>
</comment>
<protein>
    <submittedName>
        <fullName evidence="1">Uncharacterized protein</fullName>
    </submittedName>
</protein>
<dbReference type="AlphaFoldDB" id="A0A9P5YFS4"/>
<dbReference type="Proteomes" id="UP000807353">
    <property type="component" value="Unassembled WGS sequence"/>
</dbReference>
<evidence type="ECO:0000313" key="1">
    <source>
        <dbReference type="EMBL" id="KAF9467041.1"/>
    </source>
</evidence>
<gene>
    <name evidence="1" type="ORF">BDZ94DRAFT_1250388</name>
</gene>
<dbReference type="EMBL" id="MU150239">
    <property type="protein sequence ID" value="KAF9467041.1"/>
    <property type="molecule type" value="Genomic_DNA"/>
</dbReference>
<reference evidence="1" key="1">
    <citation type="submission" date="2020-11" db="EMBL/GenBank/DDBJ databases">
        <authorList>
            <consortium name="DOE Joint Genome Institute"/>
            <person name="Ahrendt S."/>
            <person name="Riley R."/>
            <person name="Andreopoulos W."/>
            <person name="Labutti K."/>
            <person name="Pangilinan J."/>
            <person name="Ruiz-Duenas F.J."/>
            <person name="Barrasa J.M."/>
            <person name="Sanchez-Garcia M."/>
            <person name="Camarero S."/>
            <person name="Miyauchi S."/>
            <person name="Serrano A."/>
            <person name="Linde D."/>
            <person name="Babiker R."/>
            <person name="Drula E."/>
            <person name="Ayuso-Fernandez I."/>
            <person name="Pacheco R."/>
            <person name="Padilla G."/>
            <person name="Ferreira P."/>
            <person name="Barriuso J."/>
            <person name="Kellner H."/>
            <person name="Castanera R."/>
            <person name="Alfaro M."/>
            <person name="Ramirez L."/>
            <person name="Pisabarro A.G."/>
            <person name="Kuo A."/>
            <person name="Tritt A."/>
            <person name="Lipzen A."/>
            <person name="He G."/>
            <person name="Yan M."/>
            <person name="Ng V."/>
            <person name="Cullen D."/>
            <person name="Martin F."/>
            <person name="Rosso M.-N."/>
            <person name="Henrissat B."/>
            <person name="Hibbett D."/>
            <person name="Martinez A.T."/>
            <person name="Grigoriev I.V."/>
        </authorList>
    </citation>
    <scope>NUCLEOTIDE SEQUENCE</scope>
    <source>
        <strain evidence="1">CBS 247.69</strain>
    </source>
</reference>
<accession>A0A9P5YFS4</accession>
<name>A0A9P5YFS4_9AGAR</name>
<proteinExistence type="predicted"/>
<sequence>MRWSFLKSVSNKRDLFPDHDLYAIYQIKFTIMVNACTVASNLRLPPCMAKSRFSNPRVYYFYWIDVYLHQ</sequence>
<keyword evidence="2" id="KW-1185">Reference proteome</keyword>